<comment type="caution">
    <text evidence="1">The sequence shown here is derived from an EMBL/GenBank/DDBJ whole genome shotgun (WGS) entry which is preliminary data.</text>
</comment>
<accession>A0A150GQX7</accession>
<dbReference type="AlphaFoldDB" id="A0A150GQX7"/>
<evidence type="ECO:0000313" key="2">
    <source>
        <dbReference type="Proteomes" id="UP000075714"/>
    </source>
</evidence>
<gene>
    <name evidence="1" type="ORF">GPECTOR_10g838</name>
</gene>
<sequence>MAKKALAYLEAVERDVHRWTKQHGREMLVIMTAELLRSPTWGMPGMPEANLVSWLPILRDKKHRGTCLEAAEQASLAGCREHLRARFRRQPGPLRRLAVAPAVSLLRADLEKALEDGGPDALVKRYNVFAFQLPTLNQQVSSRVAA</sequence>
<keyword evidence="2" id="KW-1185">Reference proteome</keyword>
<protein>
    <submittedName>
        <fullName evidence="1">Uncharacterized protein</fullName>
    </submittedName>
</protein>
<dbReference type="Proteomes" id="UP000075714">
    <property type="component" value="Unassembled WGS sequence"/>
</dbReference>
<evidence type="ECO:0000313" key="1">
    <source>
        <dbReference type="EMBL" id="KXZ52207.1"/>
    </source>
</evidence>
<proteinExistence type="predicted"/>
<dbReference type="EMBL" id="LSYV01000011">
    <property type="protein sequence ID" value="KXZ52207.1"/>
    <property type="molecule type" value="Genomic_DNA"/>
</dbReference>
<name>A0A150GQX7_GONPE</name>
<organism evidence="1 2">
    <name type="scientific">Gonium pectorale</name>
    <name type="common">Green alga</name>
    <dbReference type="NCBI Taxonomy" id="33097"/>
    <lineage>
        <taxon>Eukaryota</taxon>
        <taxon>Viridiplantae</taxon>
        <taxon>Chlorophyta</taxon>
        <taxon>core chlorophytes</taxon>
        <taxon>Chlorophyceae</taxon>
        <taxon>CS clade</taxon>
        <taxon>Chlamydomonadales</taxon>
        <taxon>Volvocaceae</taxon>
        <taxon>Gonium</taxon>
    </lineage>
</organism>
<reference evidence="2" key="1">
    <citation type="journal article" date="2016" name="Nat. Commun.">
        <title>The Gonium pectorale genome demonstrates co-option of cell cycle regulation during the evolution of multicellularity.</title>
        <authorList>
            <person name="Hanschen E.R."/>
            <person name="Marriage T.N."/>
            <person name="Ferris P.J."/>
            <person name="Hamaji T."/>
            <person name="Toyoda A."/>
            <person name="Fujiyama A."/>
            <person name="Neme R."/>
            <person name="Noguchi H."/>
            <person name="Minakuchi Y."/>
            <person name="Suzuki M."/>
            <person name="Kawai-Toyooka H."/>
            <person name="Smith D.R."/>
            <person name="Sparks H."/>
            <person name="Anderson J."/>
            <person name="Bakaric R."/>
            <person name="Luria V."/>
            <person name="Karger A."/>
            <person name="Kirschner M.W."/>
            <person name="Durand P.M."/>
            <person name="Michod R.E."/>
            <person name="Nozaki H."/>
            <person name="Olson B.J."/>
        </authorList>
    </citation>
    <scope>NUCLEOTIDE SEQUENCE [LARGE SCALE GENOMIC DNA]</scope>
    <source>
        <strain evidence="2">NIES-2863</strain>
    </source>
</reference>